<dbReference type="InterPro" id="IPR009008">
    <property type="entry name" value="Val/Leu/Ile-tRNA-synth_edit"/>
</dbReference>
<dbReference type="GO" id="GO:0004832">
    <property type="term" value="F:valine-tRNA ligase activity"/>
    <property type="evidence" value="ECO:0007669"/>
    <property type="project" value="UniProtKB-EC"/>
</dbReference>
<evidence type="ECO:0000259" key="13">
    <source>
        <dbReference type="Pfam" id="PF00133"/>
    </source>
</evidence>
<name>A0A1F6WJM5_9BACT</name>
<reference evidence="15 16" key="1">
    <citation type="journal article" date="2016" name="Nat. Commun.">
        <title>Thousands of microbial genomes shed light on interconnected biogeochemical processes in an aquifer system.</title>
        <authorList>
            <person name="Anantharaman K."/>
            <person name="Brown C.T."/>
            <person name="Hug L.A."/>
            <person name="Sharon I."/>
            <person name="Castelle C.J."/>
            <person name="Probst A.J."/>
            <person name="Thomas B.C."/>
            <person name="Singh A."/>
            <person name="Wilkins M.J."/>
            <person name="Karaoz U."/>
            <person name="Brodie E.L."/>
            <person name="Williams K.H."/>
            <person name="Hubbard S.S."/>
            <person name="Banfield J.F."/>
        </authorList>
    </citation>
    <scope>NUCLEOTIDE SEQUENCE [LARGE SCALE GENOMIC DNA]</scope>
</reference>
<comment type="caution">
    <text evidence="15">The sequence shown here is derived from an EMBL/GenBank/DDBJ whole genome shotgun (WGS) entry which is preliminary data.</text>
</comment>
<dbReference type="GO" id="GO:0006438">
    <property type="term" value="P:valyl-tRNA aminoacylation"/>
    <property type="evidence" value="ECO:0007669"/>
    <property type="project" value="InterPro"/>
</dbReference>
<evidence type="ECO:0000256" key="6">
    <source>
        <dbReference type="ARBA" id="ARBA00022741"/>
    </source>
</evidence>
<comment type="subunit">
    <text evidence="2">Monomer.</text>
</comment>
<keyword evidence="4" id="KW-0963">Cytoplasm</keyword>
<feature type="domain" description="Aminoacyl-tRNA synthetase class Ia" evidence="13">
    <location>
        <begin position="20"/>
        <end position="425"/>
    </location>
</feature>
<evidence type="ECO:0000256" key="4">
    <source>
        <dbReference type="ARBA" id="ARBA00022490"/>
    </source>
</evidence>
<dbReference type="CDD" id="cd00817">
    <property type="entry name" value="ValRS_core"/>
    <property type="match status" value="1"/>
</dbReference>
<keyword evidence="6 12" id="KW-0547">Nucleotide-binding</keyword>
<evidence type="ECO:0000256" key="11">
    <source>
        <dbReference type="ARBA" id="ARBA00047552"/>
    </source>
</evidence>
<dbReference type="SUPFAM" id="SSF50677">
    <property type="entry name" value="ValRS/IleRS/LeuRS editing domain"/>
    <property type="match status" value="1"/>
</dbReference>
<dbReference type="PANTHER" id="PTHR11946">
    <property type="entry name" value="VALYL-TRNA SYNTHETASES"/>
    <property type="match status" value="1"/>
</dbReference>
<evidence type="ECO:0000256" key="7">
    <source>
        <dbReference type="ARBA" id="ARBA00022840"/>
    </source>
</evidence>
<dbReference type="InterPro" id="IPR009080">
    <property type="entry name" value="tRNAsynth_Ia_anticodon-bd"/>
</dbReference>
<dbReference type="Pfam" id="PF08264">
    <property type="entry name" value="Anticodon_1"/>
    <property type="match status" value="1"/>
</dbReference>
<proteinExistence type="inferred from homology"/>
<evidence type="ECO:0000256" key="8">
    <source>
        <dbReference type="ARBA" id="ARBA00022917"/>
    </source>
</evidence>
<dbReference type="SUPFAM" id="SSF47323">
    <property type="entry name" value="Anticodon-binding domain of a subclass of class I aminoacyl-tRNA synthetases"/>
    <property type="match status" value="1"/>
</dbReference>
<dbReference type="GO" id="GO:0005524">
    <property type="term" value="F:ATP binding"/>
    <property type="evidence" value="ECO:0007669"/>
    <property type="project" value="UniProtKB-KW"/>
</dbReference>
<dbReference type="SUPFAM" id="SSF52374">
    <property type="entry name" value="Nucleotidylyl transferase"/>
    <property type="match status" value="1"/>
</dbReference>
<evidence type="ECO:0000256" key="1">
    <source>
        <dbReference type="ARBA" id="ARBA00004496"/>
    </source>
</evidence>
<dbReference type="Pfam" id="PF00133">
    <property type="entry name" value="tRNA-synt_1"/>
    <property type="match status" value="2"/>
</dbReference>
<accession>A0A1F6WJM5</accession>
<evidence type="ECO:0000256" key="9">
    <source>
        <dbReference type="ARBA" id="ARBA00023146"/>
    </source>
</evidence>
<comment type="catalytic activity">
    <reaction evidence="11">
        <text>tRNA(Val) + L-valine + ATP = L-valyl-tRNA(Val) + AMP + diphosphate</text>
        <dbReference type="Rhea" id="RHEA:10704"/>
        <dbReference type="Rhea" id="RHEA-COMP:9672"/>
        <dbReference type="Rhea" id="RHEA-COMP:9708"/>
        <dbReference type="ChEBI" id="CHEBI:30616"/>
        <dbReference type="ChEBI" id="CHEBI:33019"/>
        <dbReference type="ChEBI" id="CHEBI:57762"/>
        <dbReference type="ChEBI" id="CHEBI:78442"/>
        <dbReference type="ChEBI" id="CHEBI:78537"/>
        <dbReference type="ChEBI" id="CHEBI:456215"/>
        <dbReference type="EC" id="6.1.1.9"/>
    </reaction>
</comment>
<dbReference type="FunFam" id="3.40.50.620:FF:000032">
    <property type="entry name" value="Valine--tRNA ligase"/>
    <property type="match status" value="1"/>
</dbReference>
<evidence type="ECO:0000313" key="15">
    <source>
        <dbReference type="EMBL" id="OGI82044.1"/>
    </source>
</evidence>
<evidence type="ECO:0000256" key="12">
    <source>
        <dbReference type="RuleBase" id="RU363035"/>
    </source>
</evidence>
<evidence type="ECO:0000256" key="2">
    <source>
        <dbReference type="ARBA" id="ARBA00011245"/>
    </source>
</evidence>
<evidence type="ECO:0000259" key="14">
    <source>
        <dbReference type="Pfam" id="PF08264"/>
    </source>
</evidence>
<dbReference type="InterPro" id="IPR014729">
    <property type="entry name" value="Rossmann-like_a/b/a_fold"/>
</dbReference>
<evidence type="ECO:0000256" key="10">
    <source>
        <dbReference type="ARBA" id="ARBA00029936"/>
    </source>
</evidence>
<comment type="similarity">
    <text evidence="12">Belongs to the class-I aminoacyl-tRNA synthetase family.</text>
</comment>
<comment type="subcellular location">
    <subcellularLocation>
        <location evidence="1">Cytoplasm</location>
    </subcellularLocation>
</comment>
<keyword evidence="8 12" id="KW-0648">Protein biosynthesis</keyword>
<protein>
    <recommendedName>
        <fullName evidence="3">valine--tRNA ligase</fullName>
        <ecNumber evidence="3">6.1.1.9</ecNumber>
    </recommendedName>
    <alternativeName>
        <fullName evidence="10">Valyl-tRNA synthetase</fullName>
    </alternativeName>
</protein>
<dbReference type="InterPro" id="IPR001412">
    <property type="entry name" value="aa-tRNA-synth_I_CS"/>
</dbReference>
<gene>
    <name evidence="15" type="ORF">A3B93_02390</name>
</gene>
<keyword evidence="7 12" id="KW-0067">ATP-binding</keyword>
<dbReference type="AlphaFoldDB" id="A0A1F6WJM5"/>
<keyword evidence="5 12" id="KW-0436">Ligase</keyword>
<dbReference type="GO" id="GO:0005829">
    <property type="term" value="C:cytosol"/>
    <property type="evidence" value="ECO:0007669"/>
    <property type="project" value="TreeGrafter"/>
</dbReference>
<evidence type="ECO:0000256" key="3">
    <source>
        <dbReference type="ARBA" id="ARBA00013169"/>
    </source>
</evidence>
<feature type="domain" description="Methionyl/Valyl/Leucyl/Isoleucyl-tRNA synthetase anticodon-binding" evidence="14">
    <location>
        <begin position="592"/>
        <end position="688"/>
    </location>
</feature>
<dbReference type="InterPro" id="IPR033705">
    <property type="entry name" value="Anticodon_Ia_Val"/>
</dbReference>
<dbReference type="CDD" id="cd07962">
    <property type="entry name" value="Anticodon_Ia_Val"/>
    <property type="match status" value="1"/>
</dbReference>
<evidence type="ECO:0000313" key="16">
    <source>
        <dbReference type="Proteomes" id="UP000179880"/>
    </source>
</evidence>
<dbReference type="Gene3D" id="3.40.50.620">
    <property type="entry name" value="HUPs"/>
    <property type="match status" value="3"/>
</dbReference>
<feature type="domain" description="Aminoacyl-tRNA synthetase class Ia" evidence="13">
    <location>
        <begin position="430"/>
        <end position="547"/>
    </location>
</feature>
<dbReference type="InterPro" id="IPR002300">
    <property type="entry name" value="aa-tRNA-synth_Ia"/>
</dbReference>
<keyword evidence="9 12" id="KW-0030">Aminoacyl-tRNA synthetase</keyword>
<dbReference type="Gene3D" id="1.10.730.10">
    <property type="entry name" value="Isoleucyl-tRNA Synthetase, Domain 1"/>
    <property type="match status" value="1"/>
</dbReference>
<dbReference type="PANTHER" id="PTHR11946:SF93">
    <property type="entry name" value="VALINE--TRNA LIGASE, CHLOROPLASTIC_MITOCHONDRIAL 2"/>
    <property type="match status" value="1"/>
</dbReference>
<dbReference type="InterPro" id="IPR013155">
    <property type="entry name" value="M/V/L/I-tRNA-synth_anticd-bd"/>
</dbReference>
<dbReference type="InterPro" id="IPR002303">
    <property type="entry name" value="Valyl-tRNA_ligase"/>
</dbReference>
<evidence type="ECO:0000256" key="5">
    <source>
        <dbReference type="ARBA" id="ARBA00022598"/>
    </source>
</evidence>
<dbReference type="EMBL" id="MFUH01000013">
    <property type="protein sequence ID" value="OGI82044.1"/>
    <property type="molecule type" value="Genomic_DNA"/>
</dbReference>
<dbReference type="GO" id="GO:0002161">
    <property type="term" value="F:aminoacyl-tRNA deacylase activity"/>
    <property type="evidence" value="ECO:0007669"/>
    <property type="project" value="InterPro"/>
</dbReference>
<organism evidence="15 16">
    <name type="scientific">Candidatus Nomurabacteria bacterium RIFCSPHIGHO2_02_FULL_42_24</name>
    <dbReference type="NCBI Taxonomy" id="1801757"/>
    <lineage>
        <taxon>Bacteria</taxon>
        <taxon>Candidatus Nomuraibacteriota</taxon>
    </lineage>
</organism>
<dbReference type="Proteomes" id="UP000179880">
    <property type="component" value="Unassembled WGS sequence"/>
</dbReference>
<dbReference type="PROSITE" id="PS00178">
    <property type="entry name" value="AA_TRNA_LIGASE_I"/>
    <property type="match status" value="1"/>
</dbReference>
<dbReference type="PRINTS" id="PR00986">
    <property type="entry name" value="TRNASYNTHVAL"/>
</dbReference>
<dbReference type="EC" id="6.1.1.9" evidence="3"/>
<sequence length="690" mass="80340">MSIDEKFLKPYDPKETEARIYKLWEESGFFKPEGLPCVALAKQGKIPEPKPFTVMIAPPNVTGSLHMGHALENTLADIMVRLRRMQGYKTLWLPGTDHAGIATQNAVEKELRKEGLSRHDLGREKFIEKVWEWKEKYGGVILDQLKRLGCSFDWSRTRFTMDEPYQQAVREAFLRYQKEGLVYRGERVINWCVKDQTAISDLELEYEEEKTKFYYFKYGPFVIGTARPETKFGDKYVVMHPNDERYSEYKHGQKINLEWINGSIIATVIKDSAIDTEFGTGVMTITPSHSIEDFEIAERHNLEKEKIIDGYGKLLPIAGEFAGIKASETRTKIVEKLREKGLLEKEEEYVHNIAKCYRCKNVVEPMLSKQWFIKMKPLAEKVISAIESGQINYHPERWKEISLEWLRNVRDWCISRQIWWGHKIPSDEGDDVFDTWFSSALWPFATLGWPEKSADFKNYYPTQFITSGRDILHLWISRMIFSGLFFTGQISFRDIFIHATVLNKSGQRMSKSLGTGLDPLDMIEKYGADATRFGLAYQTFGGQDIRFGEDNILMGKKFANKLWNIARFVLEKNDGKFGSQTSRNSRSLTSEDTEILNALKKLEEETTEFLNKYEFGEATHRIYDFVWHTLADQYIEASKKRTDEEVKQILNYVLIEILKLLHPFMPFVTEEIWDTIGKKNLLMIEPWSIL</sequence>